<evidence type="ECO:0000313" key="1">
    <source>
        <dbReference type="EMBL" id="MFL0163438.1"/>
    </source>
</evidence>
<sequence>GTATTVTATTSAISGTSSTITTVAGTASKYLVTSSSSSPVAGATVTISAQLADANDNPVATSGQTVTWTKSNANGSFAS</sequence>
<reference evidence="1 2" key="1">
    <citation type="submission" date="2024-07" db="EMBL/GenBank/DDBJ databases">
        <authorList>
            <person name="Pitt A."/>
            <person name="Hahn M.W."/>
        </authorList>
    </citation>
    <scope>NUCLEOTIDE SEQUENCE [LARGE SCALE GENOMIC DNA]</scope>
    <source>
        <strain evidence="1 2">1-SAACH-A3</strain>
    </source>
</reference>
<dbReference type="Gene3D" id="2.60.40.10">
    <property type="entry name" value="Immunoglobulins"/>
    <property type="match status" value="1"/>
</dbReference>
<proteinExistence type="predicted"/>
<feature type="non-terminal residue" evidence="1">
    <location>
        <position position="1"/>
    </location>
</feature>
<dbReference type="EMBL" id="JBEWZH010000055">
    <property type="protein sequence ID" value="MFL0163438.1"/>
    <property type="molecule type" value="Genomic_DNA"/>
</dbReference>
<dbReference type="SUPFAM" id="SSF49373">
    <property type="entry name" value="Invasin/intimin cell-adhesion fragments"/>
    <property type="match status" value="1"/>
</dbReference>
<protein>
    <recommendedName>
        <fullName evidence="3">Big-1 domain-containing protein</fullName>
    </recommendedName>
</protein>
<keyword evidence="2" id="KW-1185">Reference proteome</keyword>
<dbReference type="InterPro" id="IPR008964">
    <property type="entry name" value="Invasin/intimin_cell_adhesion"/>
</dbReference>
<dbReference type="Proteomes" id="UP001623558">
    <property type="component" value="Unassembled WGS sequence"/>
</dbReference>
<comment type="caution">
    <text evidence="1">The sequence shown here is derived from an EMBL/GenBank/DDBJ whole genome shotgun (WGS) entry which is preliminary data.</text>
</comment>
<name>A0ABW8RXE5_9BACT</name>
<feature type="non-terminal residue" evidence="1">
    <location>
        <position position="79"/>
    </location>
</feature>
<gene>
    <name evidence="1" type="ORF">U0R11_13655</name>
</gene>
<dbReference type="RefSeq" id="WP_406752405.1">
    <property type="nucleotide sequence ID" value="NZ_JBEWZH010000055.1"/>
</dbReference>
<dbReference type="InterPro" id="IPR013783">
    <property type="entry name" value="Ig-like_fold"/>
</dbReference>
<organism evidence="1 2">
    <name type="scientific">Aquirufa salirivi</name>
    <dbReference type="NCBI Taxonomy" id="3104729"/>
    <lineage>
        <taxon>Bacteria</taxon>
        <taxon>Pseudomonadati</taxon>
        <taxon>Bacteroidota</taxon>
        <taxon>Cytophagia</taxon>
        <taxon>Cytophagales</taxon>
        <taxon>Flectobacillaceae</taxon>
        <taxon>Aquirufa</taxon>
    </lineage>
</organism>
<evidence type="ECO:0000313" key="2">
    <source>
        <dbReference type="Proteomes" id="UP001623558"/>
    </source>
</evidence>
<evidence type="ECO:0008006" key="3">
    <source>
        <dbReference type="Google" id="ProtNLM"/>
    </source>
</evidence>
<accession>A0ABW8RXE5</accession>